<name>A0A5B7EXC7_PORTR</name>
<sequence length="92" mass="9864">MSEVGLGLIEVCCVGLAVMCLPIRLSPGVASVLWLRAVLRGAPGEATSVRPQVNNRSWGDSDRGGHSQILITVQTGGDETDYTSKIETYKYL</sequence>
<evidence type="ECO:0000313" key="2">
    <source>
        <dbReference type="Proteomes" id="UP000324222"/>
    </source>
</evidence>
<dbReference type="AlphaFoldDB" id="A0A5B7EXC7"/>
<dbReference type="EMBL" id="VSRR010004362">
    <property type="protein sequence ID" value="MPC39441.1"/>
    <property type="molecule type" value="Genomic_DNA"/>
</dbReference>
<comment type="caution">
    <text evidence="1">The sequence shown here is derived from an EMBL/GenBank/DDBJ whole genome shotgun (WGS) entry which is preliminary data.</text>
</comment>
<keyword evidence="2" id="KW-1185">Reference proteome</keyword>
<organism evidence="1 2">
    <name type="scientific">Portunus trituberculatus</name>
    <name type="common">Swimming crab</name>
    <name type="synonym">Neptunus trituberculatus</name>
    <dbReference type="NCBI Taxonomy" id="210409"/>
    <lineage>
        <taxon>Eukaryota</taxon>
        <taxon>Metazoa</taxon>
        <taxon>Ecdysozoa</taxon>
        <taxon>Arthropoda</taxon>
        <taxon>Crustacea</taxon>
        <taxon>Multicrustacea</taxon>
        <taxon>Malacostraca</taxon>
        <taxon>Eumalacostraca</taxon>
        <taxon>Eucarida</taxon>
        <taxon>Decapoda</taxon>
        <taxon>Pleocyemata</taxon>
        <taxon>Brachyura</taxon>
        <taxon>Eubrachyura</taxon>
        <taxon>Portunoidea</taxon>
        <taxon>Portunidae</taxon>
        <taxon>Portuninae</taxon>
        <taxon>Portunus</taxon>
    </lineage>
</organism>
<reference evidence="1 2" key="1">
    <citation type="submission" date="2019-05" db="EMBL/GenBank/DDBJ databases">
        <title>Another draft genome of Portunus trituberculatus and its Hox gene families provides insights of decapod evolution.</title>
        <authorList>
            <person name="Jeong J.-H."/>
            <person name="Song I."/>
            <person name="Kim S."/>
            <person name="Choi T."/>
            <person name="Kim D."/>
            <person name="Ryu S."/>
            <person name="Kim W."/>
        </authorList>
    </citation>
    <scope>NUCLEOTIDE SEQUENCE [LARGE SCALE GENOMIC DNA]</scope>
    <source>
        <tissue evidence="1">Muscle</tissue>
    </source>
</reference>
<evidence type="ECO:0000313" key="1">
    <source>
        <dbReference type="EMBL" id="MPC39441.1"/>
    </source>
</evidence>
<gene>
    <name evidence="1" type="ORF">E2C01_032977</name>
</gene>
<dbReference type="Proteomes" id="UP000324222">
    <property type="component" value="Unassembled WGS sequence"/>
</dbReference>
<accession>A0A5B7EXC7</accession>
<proteinExistence type="predicted"/>
<protein>
    <submittedName>
        <fullName evidence="1">Uncharacterized protein</fullName>
    </submittedName>
</protein>